<dbReference type="KEGG" id="rsin:B6N60_04864"/>
<accession>A0A975TC74</accession>
<gene>
    <name evidence="1" type="ORF">B6N60_04864</name>
</gene>
<protein>
    <submittedName>
        <fullName evidence="1">Uncharacterized protein</fullName>
    </submittedName>
</protein>
<dbReference type="AlphaFoldDB" id="A0A975TC74"/>
<evidence type="ECO:0000313" key="1">
    <source>
        <dbReference type="EMBL" id="QXE26133.1"/>
    </source>
</evidence>
<organism evidence="1 2">
    <name type="scientific">Richelia sinica FACHB-800</name>
    <dbReference type="NCBI Taxonomy" id="1357546"/>
    <lineage>
        <taxon>Bacteria</taxon>
        <taxon>Bacillati</taxon>
        <taxon>Cyanobacteriota</taxon>
        <taxon>Cyanophyceae</taxon>
        <taxon>Nostocales</taxon>
        <taxon>Nostocaceae</taxon>
        <taxon>Richelia</taxon>
    </lineage>
</organism>
<dbReference type="RefSeq" id="WP_190606770.1">
    <property type="nucleotide sequence ID" value="NZ_CP021056.1"/>
</dbReference>
<reference evidence="1" key="1">
    <citation type="submission" date="2017-04" db="EMBL/GenBank/DDBJ databases">
        <title>Genome deletions in a multicellular cyanobacterial endosymbiont for morphological adaptation in marine diatoms.</title>
        <authorList>
            <person name="Wang Y."/>
            <person name="Gao H."/>
            <person name="Li R."/>
            <person name="Xu X."/>
        </authorList>
    </citation>
    <scope>NUCLEOTIDE SEQUENCE</scope>
    <source>
        <strain evidence="1">FACHB 800</strain>
    </source>
</reference>
<evidence type="ECO:0000313" key="2">
    <source>
        <dbReference type="Proteomes" id="UP000683511"/>
    </source>
</evidence>
<sequence>MTIALAQQSLAGLSQTAAHLWEQLTNCQTPEEEDAIITAIWETEEAQSQAVDIQAELALQLDAEITAIKQRLEHLKAVHQSALLRLERWRQKFDETILEQNATGILPEQMVGNSLRITIKENPPSCDVLVDAEQLPAKYRKVKTVYSADKKAIIAAWKKGIPVDGTHVERKRRVVYALTATAIQDFKDSLLVH</sequence>
<dbReference type="InterPro" id="IPR008840">
    <property type="entry name" value="Sipho_Gp157"/>
</dbReference>
<dbReference type="Pfam" id="PF05565">
    <property type="entry name" value="Sipho_Gp157"/>
    <property type="match status" value="1"/>
</dbReference>
<keyword evidence="2" id="KW-1185">Reference proteome</keyword>
<proteinExistence type="predicted"/>
<dbReference type="Proteomes" id="UP000683511">
    <property type="component" value="Chromosome"/>
</dbReference>
<name>A0A975TC74_9NOST</name>
<dbReference type="EMBL" id="CP021056">
    <property type="protein sequence ID" value="QXE26133.1"/>
    <property type="molecule type" value="Genomic_DNA"/>
</dbReference>